<sequence length="247" mass="28730">MSGLRGRAGKSRIQDGRSRGGSARENPANFSRPVTQRTSFANAEFSQVTFQSKSKKSQENSTRNFAFEKDDKPPDLEPFKEHMISPGSFVEYHVAVFENEDELSRKLIKNLPVMDDDTTPDTLRRLLRCEYLADKRPWPKHMEEIRSMTTQNIQSRFEESTFDKAKCNLIRYEKDIFTLNGKDPEFYCIFGDSRTILFQSRKSRKVRFQIVTFSGSLLILSGKIFNDWDITIPIEYHDRDSTVLINF</sequence>
<evidence type="ECO:0000313" key="2">
    <source>
        <dbReference type="EMBL" id="CBY40544.1"/>
    </source>
</evidence>
<gene>
    <name evidence="2" type="ORF">GSOID_T00022560001</name>
</gene>
<feature type="compositionally biased region" description="Polar residues" evidence="1">
    <location>
        <begin position="28"/>
        <end position="52"/>
    </location>
</feature>
<feature type="compositionally biased region" description="Basic and acidic residues" evidence="1">
    <location>
        <begin position="66"/>
        <end position="80"/>
    </location>
</feature>
<dbReference type="AlphaFoldDB" id="E4YYL6"/>
<dbReference type="EMBL" id="FN655978">
    <property type="protein sequence ID" value="CBY40544.1"/>
    <property type="molecule type" value="Genomic_DNA"/>
</dbReference>
<dbReference type="Proteomes" id="UP000011014">
    <property type="component" value="Unassembled WGS sequence"/>
</dbReference>
<name>E4YYL6_OIKDI</name>
<feature type="region of interest" description="Disordered" evidence="1">
    <location>
        <begin position="1"/>
        <end position="80"/>
    </location>
</feature>
<organism evidence="2">
    <name type="scientific">Oikopleura dioica</name>
    <name type="common">Tunicate</name>
    <dbReference type="NCBI Taxonomy" id="34765"/>
    <lineage>
        <taxon>Eukaryota</taxon>
        <taxon>Metazoa</taxon>
        <taxon>Chordata</taxon>
        <taxon>Tunicata</taxon>
        <taxon>Appendicularia</taxon>
        <taxon>Copelata</taxon>
        <taxon>Oikopleuridae</taxon>
        <taxon>Oikopleura</taxon>
    </lineage>
</organism>
<protein>
    <submittedName>
        <fullName evidence="2">Uncharacterized protein</fullName>
    </submittedName>
</protein>
<proteinExistence type="predicted"/>
<evidence type="ECO:0000256" key="1">
    <source>
        <dbReference type="SAM" id="MobiDB-lite"/>
    </source>
</evidence>
<accession>E4YYL6</accession>
<reference evidence="2" key="1">
    <citation type="journal article" date="2010" name="Science">
        <title>Plasticity of animal genome architecture unmasked by rapid evolution of a pelagic tunicate.</title>
        <authorList>
            <person name="Denoeud F."/>
            <person name="Henriet S."/>
            <person name="Mungpakdee S."/>
            <person name="Aury J.M."/>
            <person name="Da Silva C."/>
            <person name="Brinkmann H."/>
            <person name="Mikhaleva J."/>
            <person name="Olsen L.C."/>
            <person name="Jubin C."/>
            <person name="Canestro C."/>
            <person name="Bouquet J.M."/>
            <person name="Danks G."/>
            <person name="Poulain J."/>
            <person name="Campsteijn C."/>
            <person name="Adamski M."/>
            <person name="Cross I."/>
            <person name="Yadetie F."/>
            <person name="Muffato M."/>
            <person name="Louis A."/>
            <person name="Butcher S."/>
            <person name="Tsagkogeorga G."/>
            <person name="Konrad A."/>
            <person name="Singh S."/>
            <person name="Jensen M.F."/>
            <person name="Cong E.H."/>
            <person name="Eikeseth-Otteraa H."/>
            <person name="Noel B."/>
            <person name="Anthouard V."/>
            <person name="Porcel B.M."/>
            <person name="Kachouri-Lafond R."/>
            <person name="Nishino A."/>
            <person name="Ugolini M."/>
            <person name="Chourrout P."/>
            <person name="Nishida H."/>
            <person name="Aasland R."/>
            <person name="Huzurbazar S."/>
            <person name="Westhof E."/>
            <person name="Delsuc F."/>
            <person name="Lehrach H."/>
            <person name="Reinhardt R."/>
            <person name="Weissenbach J."/>
            <person name="Roy S.W."/>
            <person name="Artiguenave F."/>
            <person name="Postlethwait J.H."/>
            <person name="Manak J.R."/>
            <person name="Thompson E.M."/>
            <person name="Jaillon O."/>
            <person name="Du Pasquier L."/>
            <person name="Boudinot P."/>
            <person name="Liberles D.A."/>
            <person name="Volff J.N."/>
            <person name="Philippe H."/>
            <person name="Lenhard B."/>
            <person name="Roest Crollius H."/>
            <person name="Wincker P."/>
            <person name="Chourrout D."/>
        </authorList>
    </citation>
    <scope>NUCLEOTIDE SEQUENCE [LARGE SCALE GENOMIC DNA]</scope>
</reference>